<dbReference type="NCBIfam" id="TIGR01730">
    <property type="entry name" value="RND_mfp"/>
    <property type="match status" value="1"/>
</dbReference>
<dbReference type="GO" id="GO:0005886">
    <property type="term" value="C:plasma membrane"/>
    <property type="evidence" value="ECO:0007669"/>
    <property type="project" value="UniProtKB-SubCell"/>
</dbReference>
<dbReference type="Gene3D" id="2.40.420.20">
    <property type="match status" value="1"/>
</dbReference>
<dbReference type="Proteomes" id="UP000427906">
    <property type="component" value="Chromosome"/>
</dbReference>
<dbReference type="Gene3D" id="2.40.30.170">
    <property type="match status" value="1"/>
</dbReference>
<dbReference type="InterPro" id="IPR058627">
    <property type="entry name" value="MdtA-like_C"/>
</dbReference>
<evidence type="ECO:0000256" key="2">
    <source>
        <dbReference type="ARBA" id="ARBA00009477"/>
    </source>
</evidence>
<dbReference type="EMBL" id="AP021874">
    <property type="protein sequence ID" value="BBO68502.1"/>
    <property type="molecule type" value="Genomic_DNA"/>
</dbReference>
<comment type="subcellular location">
    <subcellularLocation>
        <location evidence="1">Cell envelope</location>
    </subcellularLocation>
</comment>
<dbReference type="Pfam" id="PF25967">
    <property type="entry name" value="RND-MFP_C"/>
    <property type="match status" value="1"/>
</dbReference>
<sequence>MAIVPLAVLAMVGCQKAKKETRQPAPTPQVSVVTVQPQPIMLTTELPGRTSAYRIAEIRPQVNGLVQKRLFTEGVDVKAGQVLYQIDPASFQATLKNAEAALARSRANLPAVQSRVDRYEELLAEKAVSQQDYDDANASLRQAEADVQYWQATVETARINLDYTRITAPISGRIGRSNVTEGAIVTAYQPVALATIQQLDPIYVDVPQSTTELLRLKRRLADGRLNRDDMNHKIATLIMEDGATYPQEGTLQFQDVTVDPTTGSVTLRAVFPNPDGSLLPGMFVHTVINEGVNQAAVLIPQQGVSRDRRGNPISLIVDDESKTALRMLTVDRAVGDQWLVSAGLASGDRVIVEGLKMLRPGTLVKPSPFHAADANPAKATPPAGAPN</sequence>
<dbReference type="GO" id="GO:0022857">
    <property type="term" value="F:transmembrane transporter activity"/>
    <property type="evidence" value="ECO:0007669"/>
    <property type="project" value="InterPro"/>
</dbReference>
<dbReference type="Pfam" id="PF25876">
    <property type="entry name" value="HH_MFP_RND"/>
    <property type="match status" value="1"/>
</dbReference>
<dbReference type="SUPFAM" id="SSF111369">
    <property type="entry name" value="HlyD-like secretion proteins"/>
    <property type="match status" value="1"/>
</dbReference>
<feature type="coiled-coil region" evidence="3">
    <location>
        <begin position="95"/>
        <end position="146"/>
    </location>
</feature>
<dbReference type="Pfam" id="PF25944">
    <property type="entry name" value="Beta-barrel_RND"/>
    <property type="match status" value="1"/>
</dbReference>
<keyword evidence="10" id="KW-1185">Reference proteome</keyword>
<feature type="region of interest" description="Disordered" evidence="4">
    <location>
        <begin position="365"/>
        <end position="387"/>
    </location>
</feature>
<evidence type="ECO:0000256" key="1">
    <source>
        <dbReference type="ARBA" id="ARBA00004196"/>
    </source>
</evidence>
<dbReference type="Pfam" id="PF25917">
    <property type="entry name" value="BSH_RND"/>
    <property type="match status" value="1"/>
</dbReference>
<proteinExistence type="inferred from homology"/>
<evidence type="ECO:0000256" key="3">
    <source>
        <dbReference type="SAM" id="Coils"/>
    </source>
</evidence>
<evidence type="ECO:0000259" key="7">
    <source>
        <dbReference type="Pfam" id="PF25944"/>
    </source>
</evidence>
<accession>A0A5K7YG21</accession>
<keyword evidence="3" id="KW-0175">Coiled coil</keyword>
<dbReference type="AlphaFoldDB" id="A0A5K7YG21"/>
<feature type="domain" description="Multidrug resistance protein MdtA-like barrel-sandwich hybrid" evidence="6">
    <location>
        <begin position="54"/>
        <end position="197"/>
    </location>
</feature>
<evidence type="ECO:0000259" key="5">
    <source>
        <dbReference type="Pfam" id="PF25876"/>
    </source>
</evidence>
<evidence type="ECO:0000259" key="6">
    <source>
        <dbReference type="Pfam" id="PF25917"/>
    </source>
</evidence>
<dbReference type="Gene3D" id="2.40.50.100">
    <property type="match status" value="1"/>
</dbReference>
<name>A0A5K7YG21_9BACT</name>
<dbReference type="FunFam" id="2.40.420.20:FF:000001">
    <property type="entry name" value="Efflux RND transporter periplasmic adaptor subunit"/>
    <property type="match status" value="1"/>
</dbReference>
<dbReference type="InterPro" id="IPR006143">
    <property type="entry name" value="RND_pump_MFP"/>
</dbReference>
<dbReference type="PANTHER" id="PTHR30158:SF3">
    <property type="entry name" value="MULTIDRUG EFFLUX PUMP SUBUNIT ACRA-RELATED"/>
    <property type="match status" value="1"/>
</dbReference>
<feature type="domain" description="Multidrug resistance protein MdtA-like beta-barrel" evidence="7">
    <location>
        <begin position="201"/>
        <end position="291"/>
    </location>
</feature>
<dbReference type="FunFam" id="1.10.287.470:FF:000002">
    <property type="entry name" value="Efflux RND transporter periplasmic adaptor subunit"/>
    <property type="match status" value="1"/>
</dbReference>
<gene>
    <name evidence="9" type="ORF">DSCA_24320</name>
</gene>
<dbReference type="InterPro" id="IPR058624">
    <property type="entry name" value="MdtA-like_HH"/>
</dbReference>
<evidence type="ECO:0000259" key="8">
    <source>
        <dbReference type="Pfam" id="PF25967"/>
    </source>
</evidence>
<comment type="similarity">
    <text evidence="2">Belongs to the membrane fusion protein (MFP) (TC 8.A.1) family.</text>
</comment>
<evidence type="ECO:0000313" key="10">
    <source>
        <dbReference type="Proteomes" id="UP000427906"/>
    </source>
</evidence>
<dbReference type="KEGG" id="dalk:DSCA_24320"/>
<feature type="domain" description="Multidrug resistance protein MdtA-like alpha-helical hairpin" evidence="5">
    <location>
        <begin position="94"/>
        <end position="164"/>
    </location>
</feature>
<dbReference type="PANTHER" id="PTHR30158">
    <property type="entry name" value="ACRA/E-RELATED COMPONENT OF DRUG EFFLUX TRANSPORTER"/>
    <property type="match status" value="1"/>
</dbReference>
<reference evidence="9 10" key="1">
    <citation type="submission" date="2019-11" db="EMBL/GenBank/DDBJ databases">
        <title>Comparative genomics of hydrocarbon-degrading Desulfosarcina strains.</title>
        <authorList>
            <person name="Watanabe M."/>
            <person name="Kojima H."/>
            <person name="Fukui M."/>
        </authorList>
    </citation>
    <scope>NUCLEOTIDE SEQUENCE [LARGE SCALE GENOMIC DNA]</scope>
    <source>
        <strain evidence="9 10">PL12</strain>
    </source>
</reference>
<evidence type="ECO:0000313" key="9">
    <source>
        <dbReference type="EMBL" id="BBO68502.1"/>
    </source>
</evidence>
<feature type="domain" description="Multidrug resistance protein MdtA-like C-terminal permuted SH3" evidence="8">
    <location>
        <begin position="296"/>
        <end position="356"/>
    </location>
</feature>
<protein>
    <submittedName>
        <fullName evidence="9">MexX family efflux pump subunit</fullName>
    </submittedName>
</protein>
<dbReference type="Gene3D" id="1.10.287.470">
    <property type="entry name" value="Helix hairpin bin"/>
    <property type="match status" value="1"/>
</dbReference>
<dbReference type="InterPro" id="IPR058626">
    <property type="entry name" value="MdtA-like_b-barrel"/>
</dbReference>
<evidence type="ECO:0000256" key="4">
    <source>
        <dbReference type="SAM" id="MobiDB-lite"/>
    </source>
</evidence>
<organism evidence="9 10">
    <name type="scientific">Desulfosarcina alkanivorans</name>
    <dbReference type="NCBI Taxonomy" id="571177"/>
    <lineage>
        <taxon>Bacteria</taxon>
        <taxon>Pseudomonadati</taxon>
        <taxon>Thermodesulfobacteriota</taxon>
        <taxon>Desulfobacteria</taxon>
        <taxon>Desulfobacterales</taxon>
        <taxon>Desulfosarcinaceae</taxon>
        <taxon>Desulfosarcina</taxon>
    </lineage>
</organism>
<dbReference type="GO" id="GO:0046677">
    <property type="term" value="P:response to antibiotic"/>
    <property type="evidence" value="ECO:0007669"/>
    <property type="project" value="TreeGrafter"/>
</dbReference>
<dbReference type="InterPro" id="IPR058625">
    <property type="entry name" value="MdtA-like_BSH"/>
</dbReference>